<evidence type="ECO:0000256" key="4">
    <source>
        <dbReference type="ARBA" id="ARBA00022806"/>
    </source>
</evidence>
<proteinExistence type="predicted"/>
<dbReference type="CDD" id="cd18037">
    <property type="entry name" value="DEXSc_Pif1_like"/>
    <property type="match status" value="1"/>
</dbReference>
<dbReference type="InterPro" id="IPR027417">
    <property type="entry name" value="P-loop_NTPase"/>
</dbReference>
<keyword evidence="11" id="KW-1185">Reference proteome</keyword>
<dbReference type="KEGG" id="wvi:Weevi_1620"/>
<reference evidence="11" key="2">
    <citation type="journal article" date="2011" name="Stand. Genomic Sci.">
        <title>Complete genome sequence of Weeksella virosa type strain (9751T).</title>
        <authorList>
            <person name="Lang E."/>
            <person name="Teshima H."/>
            <person name="Lucas S."/>
            <person name="Lapidus A."/>
            <person name="Hammon N."/>
            <person name="Deshpande S."/>
            <person name="Nolan M."/>
            <person name="Cheng J."/>
            <person name="Pitluck S."/>
            <person name="Liolios K."/>
            <person name="Pagani I."/>
            <person name="Mikhailova N."/>
            <person name="Ivanova N."/>
            <person name="Mavromatis K."/>
            <person name="Pati A."/>
            <person name="Tapia R."/>
            <person name="Han C."/>
            <person name="Goodwin L."/>
            <person name="Chen A."/>
            <person name="Palaniappan K."/>
            <person name="Land M."/>
            <person name="Hauser L."/>
            <person name="Chang Y."/>
            <person name="Jeffries C."/>
            <person name="Brambilla E."/>
            <person name="Kopitz M."/>
            <person name="Rohde M."/>
            <person name="Goker M."/>
            <person name="Tindall B."/>
            <person name="Detter J."/>
            <person name="Woyke T."/>
            <person name="Bristow J."/>
            <person name="Eisen J."/>
            <person name="Markowitz V."/>
            <person name="Hugenholtz P."/>
            <person name="Klenk H."/>
            <person name="Kyrpides N."/>
        </authorList>
    </citation>
    <scope>NUCLEOTIDE SEQUENCE [LARGE SCALE GENOMIC DNA]</scope>
    <source>
        <strain evidence="11">ATCC 43766 / DSM 16922 / JCM 21250 / NBRC 16016 / NCTC 11634 / CL345/78</strain>
    </source>
</reference>
<evidence type="ECO:0000256" key="7">
    <source>
        <dbReference type="ARBA" id="ARBA00023204"/>
    </source>
</evidence>
<dbReference type="Pfam" id="PF05970">
    <property type="entry name" value="PIF1"/>
    <property type="match status" value="1"/>
</dbReference>
<dbReference type="Gene3D" id="3.40.50.300">
    <property type="entry name" value="P-loop containing nucleotide triphosphate hydrolases"/>
    <property type="match status" value="2"/>
</dbReference>
<dbReference type="AlphaFoldDB" id="F0NZH1"/>
<gene>
    <name evidence="10" type="ordered locus">Weevi_1620</name>
</gene>
<dbReference type="SMART" id="SM00382">
    <property type="entry name" value="AAA"/>
    <property type="match status" value="1"/>
</dbReference>
<dbReference type="SUPFAM" id="SSF52540">
    <property type="entry name" value="P-loop containing nucleoside triphosphate hydrolases"/>
    <property type="match status" value="2"/>
</dbReference>
<evidence type="ECO:0000256" key="6">
    <source>
        <dbReference type="ARBA" id="ARBA00023125"/>
    </source>
</evidence>
<dbReference type="RefSeq" id="WP_013598707.1">
    <property type="nucleotide sequence ID" value="NC_015144.1"/>
</dbReference>
<name>F0NZH1_WEEVC</name>
<dbReference type="STRING" id="865938.Weevi_1620"/>
<dbReference type="GO" id="GO:0000723">
    <property type="term" value="P:telomere maintenance"/>
    <property type="evidence" value="ECO:0007669"/>
    <property type="project" value="InterPro"/>
</dbReference>
<evidence type="ECO:0000256" key="5">
    <source>
        <dbReference type="ARBA" id="ARBA00022840"/>
    </source>
</evidence>
<dbReference type="InterPro" id="IPR029491">
    <property type="entry name" value="Helicase_HTH"/>
</dbReference>
<keyword evidence="4" id="KW-0347">Helicase</keyword>
<evidence type="ECO:0000256" key="3">
    <source>
        <dbReference type="ARBA" id="ARBA00022801"/>
    </source>
</evidence>
<dbReference type="HOGENOM" id="CLU_001613_7_2_10"/>
<dbReference type="EMBL" id="CP002455">
    <property type="protein sequence ID" value="ADX68318.1"/>
    <property type="molecule type" value="Genomic_DNA"/>
</dbReference>
<dbReference type="InterPro" id="IPR010285">
    <property type="entry name" value="DNA_helicase_pif1-like_DEAD"/>
</dbReference>
<keyword evidence="3" id="KW-0378">Hydrolase</keyword>
<keyword evidence="5" id="KW-0067">ATP-binding</keyword>
<keyword evidence="2" id="KW-0227">DNA damage</keyword>
<sequence length="559" mass="63779">MKQSKALAILKSGRNVFLTGSAGAGKTYVLNQYIDYLKKHGVGVAVTASTGIAATHMNGQTIHSWAGIGIRDYVSDRYLTSLREKKYFRDKMEKVKVLIIDEISMLHRNQLDAVDYVLKFFKQNEEPFGGIQVVFSGDFFQLPPIGEEWEESRDKFCFMSDAWVNSNVHVCYLTEQYRQTNNELNDILNEIRSGIITQNTYDLLESRILYFADEIESQTRLFTHNIDVDRLNKGLLMNIDSSSRIFEAKVSGNPTLIEVLKKSVLADEILELKIGAKVMFVRNNFDVGFVNGTLGYVSGYTEKNDPIVKTLDNEFLIAKPETWAIEDEHGKALASFTQIPLRLAWAITIHKSQGMTLDSAYIDLSKAFEKGQGYVALSRLRDLQSLHLHGLNETALQIDSLAMKADKRFQELSAHINQQLDEESLKETWARCIRRFGGTFDKKQINKNLEKLNKAKKEPKKSTILITLDLVNEGLSIDEIADKRGLTSSSIVDHLTKLKETGAEFDLKRFRPEQSIIEKVRYAYSEIEFEENKILKPIYDYLQGELTYEDIKKALLFIE</sequence>
<feature type="domain" description="AAA+ ATPase" evidence="9">
    <location>
        <begin position="12"/>
        <end position="155"/>
    </location>
</feature>
<evidence type="ECO:0000256" key="2">
    <source>
        <dbReference type="ARBA" id="ARBA00022763"/>
    </source>
</evidence>
<dbReference type="eggNOG" id="COG0640">
    <property type="taxonomic scope" value="Bacteria"/>
</dbReference>
<dbReference type="Proteomes" id="UP000008641">
    <property type="component" value="Chromosome"/>
</dbReference>
<dbReference type="OrthoDB" id="9763659at2"/>
<dbReference type="eggNOG" id="COG0507">
    <property type="taxonomic scope" value="Bacteria"/>
</dbReference>
<dbReference type="Gene3D" id="1.10.10.1390">
    <property type="entry name" value="ATP-dependent DNA helicase RecQ"/>
    <property type="match status" value="1"/>
</dbReference>
<dbReference type="InterPro" id="IPR003593">
    <property type="entry name" value="AAA+_ATPase"/>
</dbReference>
<keyword evidence="7" id="KW-0234">DNA repair</keyword>
<dbReference type="GO" id="GO:0003678">
    <property type="term" value="F:DNA helicase activity"/>
    <property type="evidence" value="ECO:0007669"/>
    <property type="project" value="InterPro"/>
</dbReference>
<evidence type="ECO:0000259" key="9">
    <source>
        <dbReference type="SMART" id="SM00382"/>
    </source>
</evidence>
<dbReference type="GO" id="GO:0006281">
    <property type="term" value="P:DNA repair"/>
    <property type="evidence" value="ECO:0007669"/>
    <property type="project" value="InterPro"/>
</dbReference>
<dbReference type="InterPro" id="IPR051055">
    <property type="entry name" value="PIF1_helicase"/>
</dbReference>
<evidence type="ECO:0000256" key="8">
    <source>
        <dbReference type="ARBA" id="ARBA00023235"/>
    </source>
</evidence>
<reference evidence="10 11" key="1">
    <citation type="journal article" date="2011" name="Stand. Genomic Sci.">
        <title>Complete genome sequence of Weeksella virosa type strain (9751).</title>
        <authorList>
            <person name="Lang E."/>
            <person name="Teshima H."/>
            <person name="Lucas S."/>
            <person name="Lapidus A."/>
            <person name="Hammon N."/>
            <person name="Deshpande S."/>
            <person name="Nolan M."/>
            <person name="Cheng J.F."/>
            <person name="Pitluck S."/>
            <person name="Liolios K."/>
            <person name="Pagani I."/>
            <person name="Mikhailova N."/>
            <person name="Ivanova N."/>
            <person name="Mavromatis K."/>
            <person name="Pati A."/>
            <person name="Tapia R."/>
            <person name="Han C."/>
            <person name="Goodwin L."/>
            <person name="Chen A."/>
            <person name="Palaniappan K."/>
            <person name="Land M."/>
            <person name="Hauser L."/>
            <person name="Chang Y.J."/>
            <person name="Jeffries C.D."/>
            <person name="Brambilla E.M."/>
            <person name="Kopitz M."/>
            <person name="Rohde M."/>
            <person name="Goker M."/>
            <person name="Tindall B.J."/>
            <person name="Detter J.C."/>
            <person name="Woyke T."/>
            <person name="Bristow J."/>
            <person name="Eisen J.A."/>
            <person name="Markowitz V."/>
            <person name="Hugenholtz P."/>
            <person name="Klenk H.P."/>
            <person name="Kyrpides N.C."/>
        </authorList>
    </citation>
    <scope>NUCLEOTIDE SEQUENCE [LARGE SCALE GENOMIC DNA]</scope>
    <source>
        <strain evidence="11">ATCC 43766 / DSM 16922 / JCM 21250 / NBRC 16016 / NCTC 11634 / CL345/78</strain>
    </source>
</reference>
<evidence type="ECO:0000256" key="1">
    <source>
        <dbReference type="ARBA" id="ARBA00022741"/>
    </source>
</evidence>
<dbReference type="Pfam" id="PF14493">
    <property type="entry name" value="HTH_40"/>
    <property type="match status" value="1"/>
</dbReference>
<dbReference type="InterPro" id="IPR049163">
    <property type="entry name" value="Pif1-like_2B_dom"/>
</dbReference>
<keyword evidence="6" id="KW-0238">DNA-binding</keyword>
<dbReference type="Pfam" id="PF21530">
    <property type="entry name" value="Pif1_2B_dom"/>
    <property type="match status" value="1"/>
</dbReference>
<evidence type="ECO:0000313" key="11">
    <source>
        <dbReference type="Proteomes" id="UP000008641"/>
    </source>
</evidence>
<evidence type="ECO:0000313" key="10">
    <source>
        <dbReference type="EMBL" id="ADX68318.1"/>
    </source>
</evidence>
<dbReference type="CDD" id="cd18809">
    <property type="entry name" value="SF1_C_RecD"/>
    <property type="match status" value="1"/>
</dbReference>
<keyword evidence="8" id="KW-0413">Isomerase</keyword>
<dbReference type="PANTHER" id="PTHR47642:SF5">
    <property type="entry name" value="ATP-DEPENDENT DNA HELICASE"/>
    <property type="match status" value="1"/>
</dbReference>
<dbReference type="PANTHER" id="PTHR47642">
    <property type="entry name" value="ATP-DEPENDENT DNA HELICASE"/>
    <property type="match status" value="1"/>
</dbReference>
<organism evidence="10 11">
    <name type="scientific">Weeksella virosa (strain ATCC 43766 / DSM 16922 / JCM 21250 / CCUG 30538 / CDC 9751 / IAM 14551 / NBRC 16016 / NCTC 11634 / CL345/78)</name>
    <dbReference type="NCBI Taxonomy" id="865938"/>
    <lineage>
        <taxon>Bacteria</taxon>
        <taxon>Pseudomonadati</taxon>
        <taxon>Bacteroidota</taxon>
        <taxon>Flavobacteriia</taxon>
        <taxon>Flavobacteriales</taxon>
        <taxon>Weeksellaceae</taxon>
        <taxon>Weeksella</taxon>
    </lineage>
</organism>
<accession>F0NZH1</accession>
<keyword evidence="1" id="KW-0547">Nucleotide-binding</keyword>
<protein>
    <submittedName>
        <fullName evidence="10">AAA ATPase</fullName>
    </submittedName>
</protein>